<evidence type="ECO:0000313" key="3">
    <source>
        <dbReference type="Proteomes" id="UP001153076"/>
    </source>
</evidence>
<comment type="caution">
    <text evidence="2">The sequence shown here is derived from an EMBL/GenBank/DDBJ whole genome shotgun (WGS) entry which is preliminary data.</text>
</comment>
<evidence type="ECO:0000256" key="1">
    <source>
        <dbReference type="SAM" id="MobiDB-lite"/>
    </source>
</evidence>
<keyword evidence="3" id="KW-1185">Reference proteome</keyword>
<evidence type="ECO:0000313" key="2">
    <source>
        <dbReference type="EMBL" id="KAJ8440236.1"/>
    </source>
</evidence>
<feature type="compositionally biased region" description="Basic and acidic residues" evidence="1">
    <location>
        <begin position="202"/>
        <end position="216"/>
    </location>
</feature>
<feature type="compositionally biased region" description="Basic and acidic residues" evidence="1">
    <location>
        <begin position="102"/>
        <end position="115"/>
    </location>
</feature>
<feature type="compositionally biased region" description="Basic and acidic residues" evidence="1">
    <location>
        <begin position="141"/>
        <end position="173"/>
    </location>
</feature>
<feature type="compositionally biased region" description="Polar residues" evidence="1">
    <location>
        <begin position="344"/>
        <end position="353"/>
    </location>
</feature>
<gene>
    <name evidence="2" type="ORF">Cgig2_024001</name>
</gene>
<dbReference type="PANTHER" id="PTHR48227:SF1">
    <property type="entry name" value="DNA LIGASE 1-LIKE"/>
    <property type="match status" value="1"/>
</dbReference>
<dbReference type="OrthoDB" id="696117at2759"/>
<dbReference type="PANTHER" id="PTHR48227">
    <property type="entry name" value="DNA TOPOISOMERASE 1-LIKE"/>
    <property type="match status" value="1"/>
</dbReference>
<dbReference type="EMBL" id="JAKOGI010000196">
    <property type="protein sequence ID" value="KAJ8440236.1"/>
    <property type="molecule type" value="Genomic_DNA"/>
</dbReference>
<accession>A0A9Q1QG19</accession>
<feature type="region of interest" description="Disordered" evidence="1">
    <location>
        <begin position="64"/>
        <end position="115"/>
    </location>
</feature>
<dbReference type="AlphaFoldDB" id="A0A9Q1QG19"/>
<protein>
    <submittedName>
        <fullName evidence="2">Uncharacterized protein</fullName>
    </submittedName>
</protein>
<name>A0A9Q1QG19_9CARY</name>
<sequence length="353" mass="38771">MKTVSGVVLSSKPVSLYRAARVLSKFVASDNGASPAFTAYLKRASASFDELVQLRKELKGSSARYRGKKSLPDGNIAEDTVNSVKKPGQDGLYNEGKFGVSGRKEHNMGKRDEVEAREVEGDGCFGIRMEKRNSEGNVGRDSVDVRGGEKKMKKQRGEGGEIELINEKERSYGDLDAVDANGIKDDGGSKETKKKKKRHKGERAESDNALKKHDQDGNLNQDDINGEATDVVENGVSDGKKHKKNKKGKEERESSSTGVAELMDISNGGSEHDRIKTESNEGKKKKRSREEKEKESGIKVEAEEADNKESRKGKHKRSGHGGLDDSEEQHRSKKKSRKNERSPVGNQAGVTDV</sequence>
<proteinExistence type="predicted"/>
<feature type="compositionally biased region" description="Basic and acidic residues" evidence="1">
    <location>
        <begin position="182"/>
        <end position="191"/>
    </location>
</feature>
<organism evidence="2 3">
    <name type="scientific">Carnegiea gigantea</name>
    <dbReference type="NCBI Taxonomy" id="171969"/>
    <lineage>
        <taxon>Eukaryota</taxon>
        <taxon>Viridiplantae</taxon>
        <taxon>Streptophyta</taxon>
        <taxon>Embryophyta</taxon>
        <taxon>Tracheophyta</taxon>
        <taxon>Spermatophyta</taxon>
        <taxon>Magnoliopsida</taxon>
        <taxon>eudicotyledons</taxon>
        <taxon>Gunneridae</taxon>
        <taxon>Pentapetalae</taxon>
        <taxon>Caryophyllales</taxon>
        <taxon>Cactineae</taxon>
        <taxon>Cactaceae</taxon>
        <taxon>Cactoideae</taxon>
        <taxon>Echinocereeae</taxon>
        <taxon>Carnegiea</taxon>
    </lineage>
</organism>
<feature type="compositionally biased region" description="Basic and acidic residues" evidence="1">
    <location>
        <begin position="270"/>
        <end position="310"/>
    </location>
</feature>
<feature type="region of interest" description="Disordered" evidence="1">
    <location>
        <begin position="128"/>
        <end position="353"/>
    </location>
</feature>
<reference evidence="2" key="1">
    <citation type="submission" date="2022-04" db="EMBL/GenBank/DDBJ databases">
        <title>Carnegiea gigantea Genome sequencing and assembly v2.</title>
        <authorList>
            <person name="Copetti D."/>
            <person name="Sanderson M.J."/>
            <person name="Burquez A."/>
            <person name="Wojciechowski M.F."/>
        </authorList>
    </citation>
    <scope>NUCLEOTIDE SEQUENCE</scope>
    <source>
        <strain evidence="2">SGP5-SGP5p</strain>
        <tissue evidence="2">Aerial part</tissue>
    </source>
</reference>
<feature type="compositionally biased region" description="Basic residues" evidence="1">
    <location>
        <begin position="192"/>
        <end position="201"/>
    </location>
</feature>
<dbReference type="Proteomes" id="UP001153076">
    <property type="component" value="Unassembled WGS sequence"/>
</dbReference>